<evidence type="ECO:0000313" key="3">
    <source>
        <dbReference type="Proteomes" id="UP001066276"/>
    </source>
</evidence>
<evidence type="ECO:0000256" key="1">
    <source>
        <dbReference type="SAM" id="MobiDB-lite"/>
    </source>
</evidence>
<name>A0AAV7MZ60_PLEWA</name>
<feature type="compositionally biased region" description="Polar residues" evidence="1">
    <location>
        <begin position="1"/>
        <end position="10"/>
    </location>
</feature>
<feature type="compositionally biased region" description="Basic residues" evidence="1">
    <location>
        <begin position="139"/>
        <end position="149"/>
    </location>
</feature>
<proteinExistence type="predicted"/>
<reference evidence="2" key="1">
    <citation type="journal article" date="2022" name="bioRxiv">
        <title>Sequencing and chromosome-scale assembly of the giantPleurodeles waltlgenome.</title>
        <authorList>
            <person name="Brown T."/>
            <person name="Elewa A."/>
            <person name="Iarovenko S."/>
            <person name="Subramanian E."/>
            <person name="Araus A.J."/>
            <person name="Petzold A."/>
            <person name="Susuki M."/>
            <person name="Suzuki K.-i.T."/>
            <person name="Hayashi T."/>
            <person name="Toyoda A."/>
            <person name="Oliveira C."/>
            <person name="Osipova E."/>
            <person name="Leigh N.D."/>
            <person name="Simon A."/>
            <person name="Yun M.H."/>
        </authorList>
    </citation>
    <scope>NUCLEOTIDE SEQUENCE</scope>
    <source>
        <strain evidence="2">20211129_DDA</strain>
        <tissue evidence="2">Liver</tissue>
    </source>
</reference>
<accession>A0AAV7MZ60</accession>
<comment type="caution">
    <text evidence="2">The sequence shown here is derived from an EMBL/GenBank/DDBJ whole genome shotgun (WGS) entry which is preliminary data.</text>
</comment>
<feature type="compositionally biased region" description="Basic and acidic residues" evidence="1">
    <location>
        <begin position="150"/>
        <end position="178"/>
    </location>
</feature>
<keyword evidence="3" id="KW-1185">Reference proteome</keyword>
<gene>
    <name evidence="2" type="ORF">NDU88_006419</name>
</gene>
<evidence type="ECO:0000313" key="2">
    <source>
        <dbReference type="EMBL" id="KAJ1109050.1"/>
    </source>
</evidence>
<feature type="compositionally biased region" description="Basic and acidic residues" evidence="1">
    <location>
        <begin position="25"/>
        <end position="40"/>
    </location>
</feature>
<feature type="region of interest" description="Disordered" evidence="1">
    <location>
        <begin position="1"/>
        <end position="114"/>
    </location>
</feature>
<dbReference type="AlphaFoldDB" id="A0AAV7MZ60"/>
<feature type="region of interest" description="Disordered" evidence="1">
    <location>
        <begin position="132"/>
        <end position="178"/>
    </location>
</feature>
<dbReference type="EMBL" id="JANPWB010000013">
    <property type="protein sequence ID" value="KAJ1109050.1"/>
    <property type="molecule type" value="Genomic_DNA"/>
</dbReference>
<dbReference type="Proteomes" id="UP001066276">
    <property type="component" value="Chromosome 9"/>
</dbReference>
<protein>
    <submittedName>
        <fullName evidence="2">Uncharacterized protein</fullName>
    </submittedName>
</protein>
<organism evidence="2 3">
    <name type="scientific">Pleurodeles waltl</name>
    <name type="common">Iberian ribbed newt</name>
    <dbReference type="NCBI Taxonomy" id="8319"/>
    <lineage>
        <taxon>Eukaryota</taxon>
        <taxon>Metazoa</taxon>
        <taxon>Chordata</taxon>
        <taxon>Craniata</taxon>
        <taxon>Vertebrata</taxon>
        <taxon>Euteleostomi</taxon>
        <taxon>Amphibia</taxon>
        <taxon>Batrachia</taxon>
        <taxon>Caudata</taxon>
        <taxon>Salamandroidea</taxon>
        <taxon>Salamandridae</taxon>
        <taxon>Pleurodelinae</taxon>
        <taxon>Pleurodeles</taxon>
    </lineage>
</organism>
<sequence>MELFTASSPQCPRGTEDSAWLHPEALAERTNDERLPEHSGLHSTQGDAFWHPGAAEEDEEDRRDPFSAADDSCVDSHQQWPKGDNTGGISATAGSEDQEARQHQPGHALGRAWPSQKILQYFKKKLAIKEGIGTERRAKFSRKEKRARTTTREIEKEEQGEKNRGIAEASYKQEHKVQ</sequence>